<organism evidence="1 2">
    <name type="scientific">Bacillus kandeliae</name>
    <dbReference type="NCBI Taxonomy" id="3129297"/>
    <lineage>
        <taxon>Bacteria</taxon>
        <taxon>Bacillati</taxon>
        <taxon>Bacillota</taxon>
        <taxon>Bacilli</taxon>
        <taxon>Bacillales</taxon>
        <taxon>Bacillaceae</taxon>
        <taxon>Bacillus</taxon>
    </lineage>
</organism>
<dbReference type="Proteomes" id="UP001387364">
    <property type="component" value="Chromosome"/>
</dbReference>
<name>A0ABZ2N2A7_9BACI</name>
<evidence type="ECO:0008006" key="3">
    <source>
        <dbReference type="Google" id="ProtNLM"/>
    </source>
</evidence>
<evidence type="ECO:0000313" key="2">
    <source>
        <dbReference type="Proteomes" id="UP001387364"/>
    </source>
</evidence>
<dbReference type="EMBL" id="CP147404">
    <property type="protein sequence ID" value="WXB91731.1"/>
    <property type="molecule type" value="Genomic_DNA"/>
</dbReference>
<evidence type="ECO:0000313" key="1">
    <source>
        <dbReference type="EMBL" id="WXB91731.1"/>
    </source>
</evidence>
<proteinExistence type="predicted"/>
<dbReference type="RefSeq" id="WP_338749512.1">
    <property type="nucleotide sequence ID" value="NZ_CP147404.1"/>
</dbReference>
<protein>
    <recommendedName>
        <fullName evidence="3">DUF4194 domain-containing protein</fullName>
    </recommendedName>
</protein>
<accession>A0ABZ2N2A7</accession>
<gene>
    <name evidence="1" type="ORF">WDJ61_10650</name>
</gene>
<sequence>MFDPTAFDNIKFIVQAEVYDRDLAGLLHIHDRKDLVDLASMERESSIVFSLAEQKERTAAVIIRSTIQQLAGELMQLPAAEPGVLLEVIYSGEAMHFTEDMMDRLEQLWGEGRLIERRTIESNQQGLMREWRLDFQRTITEEMIEEMTDLVGFIVDTLQAMEQ</sequence>
<keyword evidence="2" id="KW-1185">Reference proteome</keyword>
<reference evidence="1 2" key="1">
    <citation type="submission" date="2024-02" db="EMBL/GenBank/DDBJ databases">
        <title>Seven novel Bacillus-like species.</title>
        <authorList>
            <person name="Liu G."/>
        </authorList>
    </citation>
    <scope>NUCLEOTIDE SEQUENCE [LARGE SCALE GENOMIC DNA]</scope>
    <source>
        <strain evidence="1 2">FJAT-52991</strain>
    </source>
</reference>